<feature type="compositionally biased region" description="Basic and acidic residues" evidence="1">
    <location>
        <begin position="57"/>
        <end position="80"/>
    </location>
</feature>
<feature type="region of interest" description="Disordered" evidence="1">
    <location>
        <begin position="15"/>
        <end position="88"/>
    </location>
</feature>
<feature type="compositionally biased region" description="Basic and acidic residues" evidence="1">
    <location>
        <begin position="25"/>
        <end position="35"/>
    </location>
</feature>
<accession>A0A401PIC1</accession>
<dbReference type="AlphaFoldDB" id="A0A401PIC1"/>
<dbReference type="EMBL" id="BFAA01002201">
    <property type="protein sequence ID" value="GCB72854.1"/>
    <property type="molecule type" value="Genomic_DNA"/>
</dbReference>
<keyword evidence="3" id="KW-1185">Reference proteome</keyword>
<gene>
    <name evidence="2" type="ORF">scyTo_0006499</name>
</gene>
<dbReference type="Proteomes" id="UP000288216">
    <property type="component" value="Unassembled WGS sequence"/>
</dbReference>
<comment type="caution">
    <text evidence="2">The sequence shown here is derived from an EMBL/GenBank/DDBJ whole genome shotgun (WGS) entry which is preliminary data.</text>
</comment>
<name>A0A401PIC1_SCYTO</name>
<protein>
    <submittedName>
        <fullName evidence="2">Uncharacterized protein</fullName>
    </submittedName>
</protein>
<feature type="compositionally biased region" description="Acidic residues" evidence="1">
    <location>
        <begin position="36"/>
        <end position="56"/>
    </location>
</feature>
<evidence type="ECO:0000256" key="1">
    <source>
        <dbReference type="SAM" id="MobiDB-lite"/>
    </source>
</evidence>
<reference evidence="2 3" key="1">
    <citation type="journal article" date="2018" name="Nat. Ecol. Evol.">
        <title>Shark genomes provide insights into elasmobranch evolution and the origin of vertebrates.</title>
        <authorList>
            <person name="Hara Y"/>
            <person name="Yamaguchi K"/>
            <person name="Onimaru K"/>
            <person name="Kadota M"/>
            <person name="Koyanagi M"/>
            <person name="Keeley SD"/>
            <person name="Tatsumi K"/>
            <person name="Tanaka K"/>
            <person name="Motone F"/>
            <person name="Kageyama Y"/>
            <person name="Nozu R"/>
            <person name="Adachi N"/>
            <person name="Nishimura O"/>
            <person name="Nakagawa R"/>
            <person name="Tanegashima C"/>
            <person name="Kiyatake I"/>
            <person name="Matsumoto R"/>
            <person name="Murakumo K"/>
            <person name="Nishida K"/>
            <person name="Terakita A"/>
            <person name="Kuratani S"/>
            <person name="Sato K"/>
            <person name="Hyodo S Kuraku.S."/>
        </authorList>
    </citation>
    <scope>NUCLEOTIDE SEQUENCE [LARGE SCALE GENOMIC DNA]</scope>
</reference>
<proteinExistence type="predicted"/>
<sequence>MKCRIWTAAVHSFYIADGRRKRTEKGKEKEKKKEEEENEKEEEEKEEEEEEEEEGRGEERKGEKVKEKVKEEESKKDCPDNHACSQFRNPVLMPPQSIVLCTIDHAH</sequence>
<evidence type="ECO:0000313" key="2">
    <source>
        <dbReference type="EMBL" id="GCB72854.1"/>
    </source>
</evidence>
<organism evidence="2 3">
    <name type="scientific">Scyliorhinus torazame</name>
    <name type="common">Cloudy catshark</name>
    <name type="synonym">Catulus torazame</name>
    <dbReference type="NCBI Taxonomy" id="75743"/>
    <lineage>
        <taxon>Eukaryota</taxon>
        <taxon>Metazoa</taxon>
        <taxon>Chordata</taxon>
        <taxon>Craniata</taxon>
        <taxon>Vertebrata</taxon>
        <taxon>Chondrichthyes</taxon>
        <taxon>Elasmobranchii</taxon>
        <taxon>Galeomorphii</taxon>
        <taxon>Galeoidea</taxon>
        <taxon>Carcharhiniformes</taxon>
        <taxon>Scyliorhinidae</taxon>
        <taxon>Scyliorhinus</taxon>
    </lineage>
</organism>
<evidence type="ECO:0000313" key="3">
    <source>
        <dbReference type="Proteomes" id="UP000288216"/>
    </source>
</evidence>